<evidence type="ECO:0000256" key="10">
    <source>
        <dbReference type="SAM" id="Phobius"/>
    </source>
</evidence>
<evidence type="ECO:0000259" key="11">
    <source>
        <dbReference type="Pfam" id="PF20520"/>
    </source>
</evidence>
<dbReference type="InterPro" id="IPR046756">
    <property type="entry name" value="VAS1/VOA1_TM"/>
</dbReference>
<evidence type="ECO:0000256" key="1">
    <source>
        <dbReference type="ARBA" id="ARBA00004115"/>
    </source>
</evidence>
<evidence type="ECO:0000256" key="9">
    <source>
        <dbReference type="ARBA" id="ARBA00023316"/>
    </source>
</evidence>
<keyword evidence="5" id="KW-0732">Signal</keyword>
<evidence type="ECO:0000256" key="2">
    <source>
        <dbReference type="ARBA" id="ARBA00008203"/>
    </source>
</evidence>
<organism evidence="12 13">
    <name type="scientific">Stereocaulon virgatum</name>
    <dbReference type="NCBI Taxonomy" id="373712"/>
    <lineage>
        <taxon>Eukaryota</taxon>
        <taxon>Fungi</taxon>
        <taxon>Dikarya</taxon>
        <taxon>Ascomycota</taxon>
        <taxon>Pezizomycotina</taxon>
        <taxon>Lecanoromycetes</taxon>
        <taxon>OSLEUM clade</taxon>
        <taxon>Lecanoromycetidae</taxon>
        <taxon>Lecanorales</taxon>
        <taxon>Lecanorineae</taxon>
        <taxon>Stereocaulaceae</taxon>
        <taxon>Stereocaulon</taxon>
    </lineage>
</organism>
<accession>A0ABR4AK84</accession>
<sequence length="297" mass="32149">MPFTKLGAVVLIIRTINAFKDTSPFFLFSTSELLAPSPSLVSASHLSDIVTPQLTACNSDTYVIVSQPGVNAADYGDRRSAPHLRKKMLGDDKTVRSSLAIKDVLGYVNVEDMSRAVQDRCGAGHLRVDASTGAFVIAEDARPRVINVDFPALPAGVGRSKKLIENDAFLASILDLLSSNKYTVVYTTSPPTAGHHSAPAEPEPYEMDALFQVPVHMGLKRDLFQLKRASDGNITLPNGPLFERYQYLTPGLFMGFLVSLILVSILYVAISGVASLQVSYAAFDKEMGPAAQKKQTQ</sequence>
<evidence type="ECO:0000256" key="3">
    <source>
        <dbReference type="ARBA" id="ARBA00022089"/>
    </source>
</evidence>
<proteinExistence type="inferred from homology"/>
<keyword evidence="8 10" id="KW-0472">Membrane</keyword>
<protein>
    <recommendedName>
        <fullName evidence="3">Protein BIG1</fullName>
    </recommendedName>
</protein>
<name>A0ABR4AK84_9LECA</name>
<keyword evidence="6" id="KW-0256">Endoplasmic reticulum</keyword>
<reference evidence="12 13" key="1">
    <citation type="submission" date="2024-09" db="EMBL/GenBank/DDBJ databases">
        <title>Rethinking Asexuality: The Enigmatic Case of Functional Sexual Genes in Lepraria (Stereocaulaceae).</title>
        <authorList>
            <person name="Doellman M."/>
            <person name="Sun Y."/>
            <person name="Barcenas-Pena A."/>
            <person name="Lumbsch H.T."/>
            <person name="Grewe F."/>
        </authorList>
    </citation>
    <scope>NUCLEOTIDE SEQUENCE [LARGE SCALE GENOMIC DNA]</scope>
    <source>
        <strain evidence="12 13">Mercado 3170</strain>
    </source>
</reference>
<comment type="caution">
    <text evidence="12">The sequence shown here is derived from an EMBL/GenBank/DDBJ whole genome shotgun (WGS) entry which is preliminary data.</text>
</comment>
<comment type="subcellular location">
    <subcellularLocation>
        <location evidence="1">Endoplasmic reticulum membrane</location>
        <topology evidence="1">Single-pass type I membrane protein</topology>
    </subcellularLocation>
</comment>
<evidence type="ECO:0000313" key="12">
    <source>
        <dbReference type="EMBL" id="KAL2046177.1"/>
    </source>
</evidence>
<dbReference type="Proteomes" id="UP001590950">
    <property type="component" value="Unassembled WGS sequence"/>
</dbReference>
<evidence type="ECO:0000256" key="5">
    <source>
        <dbReference type="ARBA" id="ARBA00022729"/>
    </source>
</evidence>
<dbReference type="Pfam" id="PF20520">
    <property type="entry name" value="Ac45-VOA1_TM"/>
    <property type="match status" value="1"/>
</dbReference>
<dbReference type="PANTHER" id="PTHR28285">
    <property type="entry name" value="PROTEIN BIG1"/>
    <property type="match status" value="1"/>
</dbReference>
<dbReference type="PANTHER" id="PTHR28285:SF1">
    <property type="entry name" value="PROTEIN BIG1"/>
    <property type="match status" value="1"/>
</dbReference>
<comment type="similarity">
    <text evidence="2">Belongs to the BIG1 family.</text>
</comment>
<gene>
    <name evidence="12" type="ORF">N7G274_001624</name>
</gene>
<evidence type="ECO:0000256" key="6">
    <source>
        <dbReference type="ARBA" id="ARBA00022824"/>
    </source>
</evidence>
<keyword evidence="13" id="KW-1185">Reference proteome</keyword>
<evidence type="ECO:0000256" key="4">
    <source>
        <dbReference type="ARBA" id="ARBA00022692"/>
    </source>
</evidence>
<evidence type="ECO:0000256" key="8">
    <source>
        <dbReference type="ARBA" id="ARBA00023136"/>
    </source>
</evidence>
<feature type="domain" description="V-type proton ATPase subunit S1/VOA1 transmembrane" evidence="11">
    <location>
        <begin position="246"/>
        <end position="285"/>
    </location>
</feature>
<feature type="transmembrane region" description="Helical" evidence="10">
    <location>
        <begin position="247"/>
        <end position="270"/>
    </location>
</feature>
<keyword evidence="7 10" id="KW-1133">Transmembrane helix</keyword>
<evidence type="ECO:0000313" key="13">
    <source>
        <dbReference type="Proteomes" id="UP001590950"/>
    </source>
</evidence>
<dbReference type="EMBL" id="JBEFKJ010000004">
    <property type="protein sequence ID" value="KAL2046177.1"/>
    <property type="molecule type" value="Genomic_DNA"/>
</dbReference>
<keyword evidence="4 10" id="KW-0812">Transmembrane</keyword>
<dbReference type="InterPro" id="IPR037654">
    <property type="entry name" value="Big1"/>
</dbReference>
<evidence type="ECO:0000256" key="7">
    <source>
        <dbReference type="ARBA" id="ARBA00022989"/>
    </source>
</evidence>
<keyword evidence="9" id="KW-0961">Cell wall biogenesis/degradation</keyword>